<protein>
    <recommendedName>
        <fullName evidence="3">Helix-turn-helix domain-containing protein</fullName>
    </recommendedName>
</protein>
<dbReference type="AlphaFoldDB" id="K1LIK2"/>
<name>K1LIK2_9LACT</name>
<evidence type="ECO:0000313" key="2">
    <source>
        <dbReference type="Proteomes" id="UP000004465"/>
    </source>
</evidence>
<dbReference type="EMBL" id="AGZD01000007">
    <property type="protein sequence ID" value="EKB54476.1"/>
    <property type="molecule type" value="Genomic_DNA"/>
</dbReference>
<proteinExistence type="predicted"/>
<dbReference type="OrthoDB" id="5868871at2"/>
<dbReference type="Proteomes" id="UP000004465">
    <property type="component" value="Unassembled WGS sequence"/>
</dbReference>
<dbReference type="PATRIC" id="fig|883111.3.peg.671"/>
<gene>
    <name evidence="1" type="ORF">HMPREF9706_00666</name>
</gene>
<reference evidence="1 2" key="1">
    <citation type="submission" date="2012-07" db="EMBL/GenBank/DDBJ databases">
        <title>The Genome Sequence of Facklamia hominis CCUG 36813.</title>
        <authorList>
            <consortium name="The Broad Institute Genome Sequencing Platform"/>
            <person name="Earl A."/>
            <person name="Ward D."/>
            <person name="Feldgarden M."/>
            <person name="Gevers D."/>
            <person name="Huys G."/>
            <person name="Walker B."/>
            <person name="Young S.K."/>
            <person name="Zeng Q."/>
            <person name="Gargeya S."/>
            <person name="Fitzgerald M."/>
            <person name="Haas B."/>
            <person name="Abouelleil A."/>
            <person name="Alvarado L."/>
            <person name="Arachchi H.M."/>
            <person name="Berlin A.M."/>
            <person name="Chapman S.B."/>
            <person name="Goldberg J."/>
            <person name="Griggs A."/>
            <person name="Gujja S."/>
            <person name="Hansen M."/>
            <person name="Howarth C."/>
            <person name="Imamovic A."/>
            <person name="Larimer J."/>
            <person name="McCowen C."/>
            <person name="Montmayeur A."/>
            <person name="Murphy C."/>
            <person name="Neiman D."/>
            <person name="Pearson M."/>
            <person name="Priest M."/>
            <person name="Roberts A."/>
            <person name="Saif S."/>
            <person name="Shea T."/>
            <person name="Sisk P."/>
            <person name="Sykes S."/>
            <person name="Wortman J."/>
            <person name="Nusbaum C."/>
            <person name="Birren B."/>
        </authorList>
    </citation>
    <scope>NUCLEOTIDE SEQUENCE [LARGE SCALE GENOMIC DNA]</scope>
    <source>
        <strain evidence="1 2">CCUG 36813</strain>
    </source>
</reference>
<dbReference type="STRING" id="883111.HMPREF9706_00666"/>
<organism evidence="1 2">
    <name type="scientific">Facklamia hominis CCUG 36813</name>
    <dbReference type="NCBI Taxonomy" id="883111"/>
    <lineage>
        <taxon>Bacteria</taxon>
        <taxon>Bacillati</taxon>
        <taxon>Bacillota</taxon>
        <taxon>Bacilli</taxon>
        <taxon>Lactobacillales</taxon>
        <taxon>Aerococcaceae</taxon>
        <taxon>Facklamia</taxon>
    </lineage>
</organism>
<dbReference type="HOGENOM" id="CLU_120879_0_0_9"/>
<dbReference type="RefSeq" id="WP_006907986.1">
    <property type="nucleotide sequence ID" value="NZ_JH932292.1"/>
</dbReference>
<keyword evidence="2" id="KW-1185">Reference proteome</keyword>
<comment type="caution">
    <text evidence="1">The sequence shown here is derived from an EMBL/GenBank/DDBJ whole genome shotgun (WGS) entry which is preliminary data.</text>
</comment>
<evidence type="ECO:0008006" key="3">
    <source>
        <dbReference type="Google" id="ProtNLM"/>
    </source>
</evidence>
<evidence type="ECO:0000313" key="1">
    <source>
        <dbReference type="EMBL" id="EKB54476.1"/>
    </source>
</evidence>
<accession>K1LIK2</accession>
<sequence length="139" mass="16386">MAKYDEWITEEGLIRIQGWARDGLTDKEIAIEKCGVAYSTFKEWKKRFPDLSASLKEGKDVPDRKVENALYNSAIGYYYYEEQVTNTGEVVEVRRYSKPNTTAQIFWLKNRKPDDWRDKQEVEQTNRNVEITVGDYDED</sequence>